<dbReference type="Pfam" id="PF09738">
    <property type="entry name" value="LRRFIP"/>
    <property type="match status" value="2"/>
</dbReference>
<evidence type="ECO:0000256" key="1">
    <source>
        <dbReference type="ARBA" id="ARBA00008275"/>
    </source>
</evidence>
<feature type="region of interest" description="Disordered" evidence="4">
    <location>
        <begin position="452"/>
        <end position="479"/>
    </location>
</feature>
<dbReference type="PANTHER" id="PTHR19212:SF5">
    <property type="entry name" value="LEUCINE-RICH REPEAT FLIGHTLESS-INTERACTING PROTEIN 1"/>
    <property type="match status" value="1"/>
</dbReference>
<keyword evidence="2 3" id="KW-0175">Coiled coil</keyword>
<dbReference type="GeneID" id="109904097"/>
<feature type="region of interest" description="Disordered" evidence="4">
    <location>
        <begin position="98"/>
        <end position="119"/>
    </location>
</feature>
<evidence type="ECO:0000256" key="4">
    <source>
        <dbReference type="SAM" id="MobiDB-lite"/>
    </source>
</evidence>
<reference evidence="5" key="2">
    <citation type="submission" date="2025-09" db="UniProtKB">
        <authorList>
            <consortium name="Ensembl"/>
        </authorList>
    </citation>
    <scope>IDENTIFICATION</scope>
</reference>
<gene>
    <name evidence="5" type="primary">LOC109904097</name>
</gene>
<feature type="coiled-coil region" evidence="3">
    <location>
        <begin position="28"/>
        <end position="63"/>
    </location>
</feature>
<name>A0A8C7CLL4_ONCKI</name>
<evidence type="ECO:0000313" key="6">
    <source>
        <dbReference type="Proteomes" id="UP000694557"/>
    </source>
</evidence>
<keyword evidence="6" id="KW-1185">Reference proteome</keyword>
<dbReference type="CTD" id="407677"/>
<accession>A0A8C7CLL4</accession>
<feature type="region of interest" description="Disordered" evidence="4">
    <location>
        <begin position="352"/>
        <end position="375"/>
    </location>
</feature>
<feature type="compositionally biased region" description="Polar residues" evidence="4">
    <location>
        <begin position="309"/>
        <end position="320"/>
    </location>
</feature>
<dbReference type="Ensembl" id="ENSOKIT00005006869.1">
    <property type="protein sequence ID" value="ENSOKIP00005006440.1"/>
    <property type="gene ID" value="ENSOKIG00005002976.1"/>
</dbReference>
<feature type="coiled-coil region" evidence="3">
    <location>
        <begin position="231"/>
        <end position="275"/>
    </location>
</feature>
<evidence type="ECO:0000256" key="2">
    <source>
        <dbReference type="ARBA" id="ARBA00023054"/>
    </source>
</evidence>
<evidence type="ECO:0000256" key="3">
    <source>
        <dbReference type="SAM" id="Coils"/>
    </source>
</evidence>
<feature type="region of interest" description="Disordered" evidence="4">
    <location>
        <begin position="296"/>
        <end position="323"/>
    </location>
</feature>
<dbReference type="RefSeq" id="XP_031649622.1">
    <property type="nucleotide sequence ID" value="XM_031793762.1"/>
</dbReference>
<dbReference type="Proteomes" id="UP000694557">
    <property type="component" value="Unassembled WGS sequence"/>
</dbReference>
<reference evidence="5" key="1">
    <citation type="submission" date="2025-08" db="UniProtKB">
        <authorList>
            <consortium name="Ensembl"/>
        </authorList>
    </citation>
    <scope>IDENTIFICATION</scope>
</reference>
<dbReference type="PANTHER" id="PTHR19212">
    <property type="entry name" value="LEUCINE RICH REPEAT IN FLII INTERACTING PROTEIN"/>
    <property type="match status" value="1"/>
</dbReference>
<dbReference type="KEGG" id="oki:109904097"/>
<feature type="coiled-coil region" evidence="3">
    <location>
        <begin position="130"/>
        <end position="185"/>
    </location>
</feature>
<sequence>MGTQGTGRKRNHIKDRSTAEDDTLNLIAREAEARLALKRAARAEAREIRMKELERQQEEISDDDEQMLVGSRGSLRVEDRDFLEKGSQSASTLTAATLASLSGSSSRRGSGELSMTGDTETSILEIKDSLVEVEEKYRKAMVSNAQLDNEKNNLMYQVDGLKDSLMELEELLSESRREYDAKNKDFECEKHAYGVLQFQFNVMKETLKQSEELLTEICQLRLKQDSFVREISDLQETVEWKDEKIGALEQQKGYLDAVKNERDELRDELVQLKDILKKHGIVLGPDLTTNREKVEMVTERSASRDPASQLAQDSHTSPTEGGNIMLEIRLRKLVDERENLIGQVKKLKAQVEQKKLRNGTEGSSPEGEVLENGTDPHIQDLQRDASRQLSDLKFKLVKSEQEVTALEQNVTRLEGQVTRYKGASENAEKVEDELKAEKRKLQRELRSTLDKIDELESNNSHLSKRLDKMKANRTTAPTP</sequence>
<proteinExistence type="inferred from homology"/>
<dbReference type="GO" id="GO:0000981">
    <property type="term" value="F:DNA-binding transcription factor activity, RNA polymerase II-specific"/>
    <property type="evidence" value="ECO:0007669"/>
    <property type="project" value="TreeGrafter"/>
</dbReference>
<dbReference type="GeneTree" id="ENSGT00530000063564"/>
<feature type="region of interest" description="Disordered" evidence="4">
    <location>
        <begin position="1"/>
        <end position="21"/>
    </location>
</feature>
<comment type="similarity">
    <text evidence="1">Belongs to the LRRFIP family.</text>
</comment>
<feature type="compositionally biased region" description="Low complexity" evidence="4">
    <location>
        <begin position="98"/>
        <end position="114"/>
    </location>
</feature>
<organism evidence="5 6">
    <name type="scientific">Oncorhynchus kisutch</name>
    <name type="common">Coho salmon</name>
    <name type="synonym">Salmo kisutch</name>
    <dbReference type="NCBI Taxonomy" id="8019"/>
    <lineage>
        <taxon>Eukaryota</taxon>
        <taxon>Metazoa</taxon>
        <taxon>Chordata</taxon>
        <taxon>Craniata</taxon>
        <taxon>Vertebrata</taxon>
        <taxon>Euteleostomi</taxon>
        <taxon>Actinopterygii</taxon>
        <taxon>Neopterygii</taxon>
        <taxon>Teleostei</taxon>
        <taxon>Protacanthopterygii</taxon>
        <taxon>Salmoniformes</taxon>
        <taxon>Salmonidae</taxon>
        <taxon>Salmoninae</taxon>
        <taxon>Oncorhynchus</taxon>
    </lineage>
</organism>
<dbReference type="AlphaFoldDB" id="A0A8C7CLL4"/>
<protein>
    <submittedName>
        <fullName evidence="5">Leucine-rich repeat flightless-interacting protein 2-like</fullName>
    </submittedName>
</protein>
<dbReference type="Gene3D" id="1.20.5.4090">
    <property type="match status" value="1"/>
</dbReference>
<dbReference type="InterPro" id="IPR019139">
    <property type="entry name" value="LRRFIP1/2"/>
</dbReference>
<dbReference type="GO" id="GO:0000978">
    <property type="term" value="F:RNA polymerase II cis-regulatory region sequence-specific DNA binding"/>
    <property type="evidence" value="ECO:0007669"/>
    <property type="project" value="TreeGrafter"/>
</dbReference>
<evidence type="ECO:0000313" key="5">
    <source>
        <dbReference type="Ensembl" id="ENSOKIP00005006440.1"/>
    </source>
</evidence>